<reference evidence="1 2" key="1">
    <citation type="journal article" date="2022" name="bioRxiv">
        <title>The genome of the oomycete Peronosclerospora sorghi, a cosmopolitan pathogen of maize and sorghum, is inflated with dispersed pseudogenes.</title>
        <authorList>
            <person name="Fletcher K."/>
            <person name="Martin F."/>
            <person name="Isakeit T."/>
            <person name="Cavanaugh K."/>
            <person name="Magill C."/>
            <person name="Michelmore R."/>
        </authorList>
    </citation>
    <scope>NUCLEOTIDE SEQUENCE [LARGE SCALE GENOMIC DNA]</scope>
    <source>
        <strain evidence="1">P6</strain>
    </source>
</reference>
<protein>
    <submittedName>
        <fullName evidence="1">Uncharacterized protein</fullName>
    </submittedName>
</protein>
<gene>
    <name evidence="1" type="ORF">PsorP6_005101</name>
</gene>
<evidence type="ECO:0000313" key="2">
    <source>
        <dbReference type="Proteomes" id="UP001163321"/>
    </source>
</evidence>
<dbReference type="Proteomes" id="UP001163321">
    <property type="component" value="Chromosome 4"/>
</dbReference>
<evidence type="ECO:0000313" key="1">
    <source>
        <dbReference type="EMBL" id="KAI9912779.1"/>
    </source>
</evidence>
<proteinExistence type="predicted"/>
<keyword evidence="2" id="KW-1185">Reference proteome</keyword>
<accession>A0ACC0W1Z9</accession>
<comment type="caution">
    <text evidence="1">The sequence shown here is derived from an EMBL/GenBank/DDBJ whole genome shotgun (WGS) entry which is preliminary data.</text>
</comment>
<sequence length="145" mass="15861">MPMAETALDTKKDRKLINGIPTDIAVSMFADRVFIAVIQLGTFGTLVVHISRSAYPTIANLVLQVEAHQKNSVSGKFQADIHVRLGRRDDPLLLVYARQFLEHFGAPVGLPILAAIGLKDRSSDTFEVVMQTLKKLFGQAVGSKS</sequence>
<organism evidence="1 2">
    <name type="scientific">Peronosclerospora sorghi</name>
    <dbReference type="NCBI Taxonomy" id="230839"/>
    <lineage>
        <taxon>Eukaryota</taxon>
        <taxon>Sar</taxon>
        <taxon>Stramenopiles</taxon>
        <taxon>Oomycota</taxon>
        <taxon>Peronosporomycetes</taxon>
        <taxon>Peronosporales</taxon>
        <taxon>Peronosporaceae</taxon>
        <taxon>Peronosclerospora</taxon>
    </lineage>
</organism>
<name>A0ACC0W1Z9_9STRA</name>
<dbReference type="EMBL" id="CM047583">
    <property type="protein sequence ID" value="KAI9912779.1"/>
    <property type="molecule type" value="Genomic_DNA"/>
</dbReference>